<keyword evidence="2" id="KW-1185">Reference proteome</keyword>
<dbReference type="Proteomes" id="UP000216897">
    <property type="component" value="Unassembled WGS sequence"/>
</dbReference>
<comment type="caution">
    <text evidence="1">The sequence shown here is derived from an EMBL/GenBank/DDBJ whole genome shotgun (WGS) entry which is preliminary data.</text>
</comment>
<organism evidence="1 2">
    <name type="scientific">Pseudomonas lundensis</name>
    <dbReference type="NCBI Taxonomy" id="86185"/>
    <lineage>
        <taxon>Bacteria</taxon>
        <taxon>Pseudomonadati</taxon>
        <taxon>Pseudomonadota</taxon>
        <taxon>Gammaproteobacteria</taxon>
        <taxon>Pseudomonadales</taxon>
        <taxon>Pseudomonadaceae</taxon>
        <taxon>Pseudomonas</taxon>
    </lineage>
</organism>
<evidence type="ECO:0000313" key="1">
    <source>
        <dbReference type="EMBL" id="OZY54659.1"/>
    </source>
</evidence>
<dbReference type="EMBL" id="NQKG01000012">
    <property type="protein sequence ID" value="OZY54659.1"/>
    <property type="molecule type" value="Genomic_DNA"/>
</dbReference>
<proteinExistence type="predicted"/>
<evidence type="ECO:0000313" key="2">
    <source>
        <dbReference type="Proteomes" id="UP000216897"/>
    </source>
</evidence>
<evidence type="ECO:0008006" key="3">
    <source>
        <dbReference type="Google" id="ProtNLM"/>
    </source>
</evidence>
<accession>A0ABX4GKJ5</accession>
<protein>
    <recommendedName>
        <fullName evidence="3">Transposase</fullName>
    </recommendedName>
</protein>
<name>A0ABX4GKJ5_9PSED</name>
<gene>
    <name evidence="1" type="ORF">CJF38_13855</name>
</gene>
<sequence>MIENYIGAFNKKYTKLETDFDMAPAIYNEAREYLDDYFDTDQYLLKPPQKNHFPASSRT</sequence>
<reference evidence="1 2" key="1">
    <citation type="submission" date="2017-08" db="EMBL/GenBank/DDBJ databases">
        <title>Genomic and metabolic characterisation of spoilage-associated Pseudomonas species.</title>
        <authorList>
            <person name="Stanborough T."/>
            <person name="Fegan N."/>
            <person name="Powell S.M."/>
            <person name="Singh T."/>
            <person name="Tamplin M.L."/>
            <person name="Chandry P.S."/>
        </authorList>
    </citation>
    <scope>NUCLEOTIDE SEQUENCE [LARGE SCALE GENOMIC DNA]</scope>
    <source>
        <strain evidence="1 2">L1814</strain>
    </source>
</reference>